<comment type="caution">
    <text evidence="8">The sequence shown here is derived from an EMBL/GenBank/DDBJ whole genome shotgun (WGS) entry which is preliminary data.</text>
</comment>
<keyword evidence="9" id="KW-1185">Reference proteome</keyword>
<keyword evidence="6 7" id="KW-0472">Membrane</keyword>
<keyword evidence="2" id="KW-0813">Transport</keyword>
<evidence type="ECO:0000313" key="8">
    <source>
        <dbReference type="EMBL" id="MFD2311119.1"/>
    </source>
</evidence>
<comment type="subcellular location">
    <subcellularLocation>
        <location evidence="1">Cell membrane</location>
        <topology evidence="1">Multi-pass membrane protein</topology>
    </subcellularLocation>
</comment>
<feature type="transmembrane region" description="Helical" evidence="7">
    <location>
        <begin position="296"/>
        <end position="315"/>
    </location>
</feature>
<evidence type="ECO:0000256" key="1">
    <source>
        <dbReference type="ARBA" id="ARBA00004651"/>
    </source>
</evidence>
<keyword evidence="5 7" id="KW-1133">Transmembrane helix</keyword>
<keyword evidence="3" id="KW-1003">Cell membrane</keyword>
<feature type="transmembrane region" description="Helical" evidence="7">
    <location>
        <begin position="225"/>
        <end position="246"/>
    </location>
</feature>
<feature type="transmembrane region" description="Helical" evidence="7">
    <location>
        <begin position="266"/>
        <end position="284"/>
    </location>
</feature>
<evidence type="ECO:0000256" key="2">
    <source>
        <dbReference type="ARBA" id="ARBA00022448"/>
    </source>
</evidence>
<protein>
    <submittedName>
        <fullName evidence="8">MFS transporter</fullName>
    </submittedName>
</protein>
<dbReference type="PANTHER" id="PTHR43266">
    <property type="entry name" value="MACROLIDE-EFFLUX PROTEIN"/>
    <property type="match status" value="1"/>
</dbReference>
<dbReference type="Pfam" id="PF07690">
    <property type="entry name" value="MFS_1"/>
    <property type="match status" value="1"/>
</dbReference>
<proteinExistence type="predicted"/>
<feature type="transmembrane region" description="Helical" evidence="7">
    <location>
        <begin position="16"/>
        <end position="42"/>
    </location>
</feature>
<evidence type="ECO:0000256" key="3">
    <source>
        <dbReference type="ARBA" id="ARBA00022475"/>
    </source>
</evidence>
<evidence type="ECO:0000256" key="4">
    <source>
        <dbReference type="ARBA" id="ARBA00022692"/>
    </source>
</evidence>
<evidence type="ECO:0000256" key="5">
    <source>
        <dbReference type="ARBA" id="ARBA00022989"/>
    </source>
</evidence>
<feature type="transmembrane region" description="Helical" evidence="7">
    <location>
        <begin position="321"/>
        <end position="343"/>
    </location>
</feature>
<dbReference type="PANTHER" id="PTHR43266:SF2">
    <property type="entry name" value="MAJOR FACILITATOR SUPERFAMILY (MFS) PROFILE DOMAIN-CONTAINING PROTEIN"/>
    <property type="match status" value="1"/>
</dbReference>
<evidence type="ECO:0000256" key="7">
    <source>
        <dbReference type="SAM" id="Phobius"/>
    </source>
</evidence>
<gene>
    <name evidence="8" type="ORF">ACFSKX_11895</name>
</gene>
<keyword evidence="4 7" id="KW-0812">Transmembrane</keyword>
<feature type="transmembrane region" description="Helical" evidence="7">
    <location>
        <begin position="141"/>
        <end position="166"/>
    </location>
</feature>
<evidence type="ECO:0000256" key="6">
    <source>
        <dbReference type="ARBA" id="ARBA00023136"/>
    </source>
</evidence>
<accession>A0ABW5EDE6</accession>
<dbReference type="SUPFAM" id="SSF103473">
    <property type="entry name" value="MFS general substrate transporter"/>
    <property type="match status" value="1"/>
</dbReference>
<feature type="transmembrane region" description="Helical" evidence="7">
    <location>
        <begin position="48"/>
        <end position="70"/>
    </location>
</feature>
<dbReference type="InterPro" id="IPR011701">
    <property type="entry name" value="MFS"/>
</dbReference>
<feature type="transmembrane region" description="Helical" evidence="7">
    <location>
        <begin position="355"/>
        <end position="381"/>
    </location>
</feature>
<dbReference type="Proteomes" id="UP001597425">
    <property type="component" value="Unassembled WGS sequence"/>
</dbReference>
<dbReference type="RefSeq" id="WP_265721188.1">
    <property type="nucleotide sequence ID" value="NZ_JAPIVK010000009.1"/>
</dbReference>
<dbReference type="Gene3D" id="1.20.1250.20">
    <property type="entry name" value="MFS general substrate transporter like domains"/>
    <property type="match status" value="1"/>
</dbReference>
<dbReference type="InterPro" id="IPR036259">
    <property type="entry name" value="MFS_trans_sf"/>
</dbReference>
<name>A0ABW5EDE6_9GAMM</name>
<evidence type="ECO:0000313" key="9">
    <source>
        <dbReference type="Proteomes" id="UP001597425"/>
    </source>
</evidence>
<reference evidence="9" key="1">
    <citation type="journal article" date="2019" name="Int. J. Syst. Evol. Microbiol.">
        <title>The Global Catalogue of Microorganisms (GCM) 10K type strain sequencing project: providing services to taxonomists for standard genome sequencing and annotation.</title>
        <authorList>
            <consortium name="The Broad Institute Genomics Platform"/>
            <consortium name="The Broad Institute Genome Sequencing Center for Infectious Disease"/>
            <person name="Wu L."/>
            <person name="Ma J."/>
        </authorList>
    </citation>
    <scope>NUCLEOTIDE SEQUENCE [LARGE SCALE GENOMIC DNA]</scope>
    <source>
        <strain evidence="9">KCTC 12848</strain>
    </source>
</reference>
<feature type="transmembrane region" description="Helical" evidence="7">
    <location>
        <begin position="387"/>
        <end position="410"/>
    </location>
</feature>
<organism evidence="8 9">
    <name type="scientific">Microbulbifer halophilus</name>
    <dbReference type="NCBI Taxonomy" id="453963"/>
    <lineage>
        <taxon>Bacteria</taxon>
        <taxon>Pseudomonadati</taxon>
        <taxon>Pseudomonadota</taxon>
        <taxon>Gammaproteobacteria</taxon>
        <taxon>Cellvibrionales</taxon>
        <taxon>Microbulbiferaceae</taxon>
        <taxon>Microbulbifer</taxon>
    </lineage>
</organism>
<sequence>MDKLKENIDWRGRVNLILGAAAFTISSAGSVLLHIVLAIAIYEETGSGLTTAMFVSLQWLPVFIVILYRSDWDFGMEPRRRWYLLDVTSAGLTLLIIPFVLDSNYLAIVLLLLLRGLFDHVSRITKTVIAPYIFPEKKLSYYASFMQSGYHLGIAAASVAGVFLVSSVSLKAAVIIDSATFLVSAALVYLIRNISDDKFPSSGKRHPIGRRCIEYLSCLRKDPRLFFCCMLPPLTAAFFQGTYSVLQPIFPGEQFSLGASAVSASYVMASIAIVAGSSGFALFCKYFRIFDRDFSAVILVALGGSIFACGSYMASVYTGSVIASAVFFTTMVFLFEFVWMLGYSGIVTLSPKQRVGSVFAITFAVGCLLGSVMALGVGGILDILGNNFVYTVGIFMITYSALIIAIYALYRRWSFSLERGQLSGVSAG</sequence>
<dbReference type="EMBL" id="JBHUJD010000014">
    <property type="protein sequence ID" value="MFD2311119.1"/>
    <property type="molecule type" value="Genomic_DNA"/>
</dbReference>